<dbReference type="PROSITE" id="PS51257">
    <property type="entry name" value="PROKAR_LIPOPROTEIN"/>
    <property type="match status" value="1"/>
</dbReference>
<keyword evidence="3 5" id="KW-0472">Membrane</keyword>
<feature type="compositionally biased region" description="Basic and acidic residues" evidence="6">
    <location>
        <begin position="410"/>
        <end position="423"/>
    </location>
</feature>
<organism evidence="10 11">
    <name type="scientific">Desulfosarcina alkanivorans</name>
    <dbReference type="NCBI Taxonomy" id="571177"/>
    <lineage>
        <taxon>Bacteria</taxon>
        <taxon>Pseudomonadati</taxon>
        <taxon>Thermodesulfobacteriota</taxon>
        <taxon>Desulfobacteria</taxon>
        <taxon>Desulfobacterales</taxon>
        <taxon>Desulfosarcinaceae</taxon>
        <taxon>Desulfosarcina</taxon>
    </lineage>
</organism>
<dbReference type="GO" id="GO:0009279">
    <property type="term" value="C:cell outer membrane"/>
    <property type="evidence" value="ECO:0007669"/>
    <property type="project" value="UniProtKB-SubCell"/>
</dbReference>
<dbReference type="InterPro" id="IPR006664">
    <property type="entry name" value="OMP_bac"/>
</dbReference>
<dbReference type="InterPro" id="IPR050330">
    <property type="entry name" value="Bact_OuterMem_StrucFunc"/>
</dbReference>
<dbReference type="CDD" id="cd07185">
    <property type="entry name" value="OmpA_C-like"/>
    <property type="match status" value="1"/>
</dbReference>
<accession>A0A5K7YMF9</accession>
<dbReference type="EMBL" id="AP021874">
    <property type="protein sequence ID" value="BBO70396.1"/>
    <property type="molecule type" value="Genomic_DNA"/>
</dbReference>
<sequence>MMKFTVRHLFVSLLAAAFISACATPRHPLPDFDAHPVDPGTYERKTEHLVFVLDASSSMAEAHRGYLKLDVARGVINNFNHTMPDLDVDVALHSFGHAPSVSTASSAIMLPAQPYSRDALSSAVEKVTEAGGISPLARALDDARTALEPEKGRIAMVIISDGKDMKTGTRAAAEALAADHGDRLCIYTVQVGDSAEGADLLDRLARISGCGEGVTAQGLESGAAMNAFVHKVLLTVRSDSDGDGVADAIDRCPDTPRGIGVDADGCPLDSDKDGVLDTTDACPDTPVGTPVDAQGCPMPRAEATPGELTAAGTWRYEDIQFENNKAVLKASAYPILNEITAAMQAHPELNVEIHGHTDGSGARAYNLDLSRKRAASVKAYLESRGIDAARMSTKGFGPDRPIDSNATQEGRARNRRVEFKPIQ</sequence>
<dbReference type="GO" id="GO:0007155">
    <property type="term" value="P:cell adhesion"/>
    <property type="evidence" value="ECO:0007669"/>
    <property type="project" value="InterPro"/>
</dbReference>
<dbReference type="InterPro" id="IPR028974">
    <property type="entry name" value="TSP_type-3_rpt"/>
</dbReference>
<evidence type="ECO:0000313" key="11">
    <source>
        <dbReference type="Proteomes" id="UP000427906"/>
    </source>
</evidence>
<name>A0A5K7YMF9_9BACT</name>
<dbReference type="SUPFAM" id="SSF103647">
    <property type="entry name" value="TSP type-3 repeat"/>
    <property type="match status" value="1"/>
</dbReference>
<evidence type="ECO:0000256" key="4">
    <source>
        <dbReference type="ARBA" id="ARBA00023237"/>
    </source>
</evidence>
<dbReference type="Pfam" id="PF02412">
    <property type="entry name" value="TSP_3"/>
    <property type="match status" value="2"/>
</dbReference>
<dbReference type="SUPFAM" id="SSF53300">
    <property type="entry name" value="vWA-like"/>
    <property type="match status" value="1"/>
</dbReference>
<dbReference type="Gene3D" id="3.40.50.410">
    <property type="entry name" value="von Willebrand factor, type A domain"/>
    <property type="match status" value="1"/>
</dbReference>
<dbReference type="PANTHER" id="PTHR30329">
    <property type="entry name" value="STATOR ELEMENT OF FLAGELLAR MOTOR COMPLEX"/>
    <property type="match status" value="1"/>
</dbReference>
<dbReference type="InterPro" id="IPR036737">
    <property type="entry name" value="OmpA-like_sf"/>
</dbReference>
<dbReference type="GO" id="GO:0005509">
    <property type="term" value="F:calcium ion binding"/>
    <property type="evidence" value="ECO:0007669"/>
    <property type="project" value="InterPro"/>
</dbReference>
<keyword evidence="2 7" id="KW-0732">Signal</keyword>
<feature type="chain" id="PRO_5024362545" description="OmpA-like domain-containing protein" evidence="7">
    <location>
        <begin position="24"/>
        <end position="423"/>
    </location>
</feature>
<dbReference type="PRINTS" id="PR01021">
    <property type="entry name" value="OMPADOMAIN"/>
</dbReference>
<dbReference type="RefSeq" id="WP_167527894.1">
    <property type="nucleotide sequence ID" value="NZ_AP021874.1"/>
</dbReference>
<dbReference type="PANTHER" id="PTHR30329:SF21">
    <property type="entry name" value="LIPOPROTEIN YIAD-RELATED"/>
    <property type="match status" value="1"/>
</dbReference>
<evidence type="ECO:0008006" key="12">
    <source>
        <dbReference type="Google" id="ProtNLM"/>
    </source>
</evidence>
<dbReference type="PROSITE" id="PS50234">
    <property type="entry name" value="VWFA"/>
    <property type="match status" value="1"/>
</dbReference>
<evidence type="ECO:0000259" key="9">
    <source>
        <dbReference type="PROSITE" id="PS51123"/>
    </source>
</evidence>
<keyword evidence="11" id="KW-1185">Reference proteome</keyword>
<feature type="domain" description="VWFA" evidence="8">
    <location>
        <begin position="48"/>
        <end position="232"/>
    </location>
</feature>
<dbReference type="KEGG" id="dalk:DSCA_43260"/>
<proteinExistence type="predicted"/>
<dbReference type="SMART" id="SM00327">
    <property type="entry name" value="VWA"/>
    <property type="match status" value="1"/>
</dbReference>
<keyword evidence="4" id="KW-0998">Cell outer membrane</keyword>
<evidence type="ECO:0000313" key="10">
    <source>
        <dbReference type="EMBL" id="BBO70396.1"/>
    </source>
</evidence>
<dbReference type="AlphaFoldDB" id="A0A5K7YMF9"/>
<dbReference type="InterPro" id="IPR003367">
    <property type="entry name" value="Thrombospondin_3-like_rpt"/>
</dbReference>
<evidence type="ECO:0000256" key="6">
    <source>
        <dbReference type="SAM" id="MobiDB-lite"/>
    </source>
</evidence>
<feature type="domain" description="OmpA-like" evidence="9">
    <location>
        <begin position="308"/>
        <end position="423"/>
    </location>
</feature>
<dbReference type="Proteomes" id="UP000427906">
    <property type="component" value="Chromosome"/>
</dbReference>
<evidence type="ECO:0000256" key="1">
    <source>
        <dbReference type="ARBA" id="ARBA00004442"/>
    </source>
</evidence>
<feature type="signal peptide" evidence="7">
    <location>
        <begin position="1"/>
        <end position="23"/>
    </location>
</feature>
<dbReference type="PROSITE" id="PS51123">
    <property type="entry name" value="OMPA_2"/>
    <property type="match status" value="1"/>
</dbReference>
<dbReference type="InterPro" id="IPR006665">
    <property type="entry name" value="OmpA-like"/>
</dbReference>
<dbReference type="InterPro" id="IPR002035">
    <property type="entry name" value="VWF_A"/>
</dbReference>
<evidence type="ECO:0000259" key="8">
    <source>
        <dbReference type="PROSITE" id="PS50234"/>
    </source>
</evidence>
<dbReference type="Pfam" id="PF00691">
    <property type="entry name" value="OmpA"/>
    <property type="match status" value="1"/>
</dbReference>
<dbReference type="Gene3D" id="3.30.1330.60">
    <property type="entry name" value="OmpA-like domain"/>
    <property type="match status" value="1"/>
</dbReference>
<dbReference type="InterPro" id="IPR036465">
    <property type="entry name" value="vWFA_dom_sf"/>
</dbReference>
<evidence type="ECO:0000256" key="7">
    <source>
        <dbReference type="SAM" id="SignalP"/>
    </source>
</evidence>
<dbReference type="Gene3D" id="4.10.1080.10">
    <property type="entry name" value="TSP type-3 repeat"/>
    <property type="match status" value="1"/>
</dbReference>
<evidence type="ECO:0000256" key="2">
    <source>
        <dbReference type="ARBA" id="ARBA00022729"/>
    </source>
</evidence>
<comment type="subcellular location">
    <subcellularLocation>
        <location evidence="1">Cell outer membrane</location>
    </subcellularLocation>
</comment>
<gene>
    <name evidence="10" type="ORF">DSCA_43260</name>
</gene>
<reference evidence="10 11" key="1">
    <citation type="submission" date="2019-11" db="EMBL/GenBank/DDBJ databases">
        <title>Comparative genomics of hydrocarbon-degrading Desulfosarcina strains.</title>
        <authorList>
            <person name="Watanabe M."/>
            <person name="Kojima H."/>
            <person name="Fukui M."/>
        </authorList>
    </citation>
    <scope>NUCLEOTIDE SEQUENCE [LARGE SCALE GENOMIC DNA]</scope>
    <source>
        <strain evidence="10 11">PL12</strain>
    </source>
</reference>
<feature type="region of interest" description="Disordered" evidence="6">
    <location>
        <begin position="391"/>
        <end position="423"/>
    </location>
</feature>
<protein>
    <recommendedName>
        <fullName evidence="12">OmpA-like domain-containing protein</fullName>
    </recommendedName>
</protein>
<evidence type="ECO:0000256" key="3">
    <source>
        <dbReference type="ARBA" id="ARBA00023136"/>
    </source>
</evidence>
<evidence type="ECO:0000256" key="5">
    <source>
        <dbReference type="PROSITE-ProRule" id="PRU00473"/>
    </source>
</evidence>
<dbReference type="SUPFAM" id="SSF103088">
    <property type="entry name" value="OmpA-like"/>
    <property type="match status" value="1"/>
</dbReference>
<dbReference type="Pfam" id="PF13519">
    <property type="entry name" value="VWA_2"/>
    <property type="match status" value="1"/>
</dbReference>